<evidence type="ECO:0000256" key="5">
    <source>
        <dbReference type="ARBA" id="ARBA00023002"/>
    </source>
</evidence>
<accession>A0A1H4NX57</accession>
<evidence type="ECO:0000256" key="6">
    <source>
        <dbReference type="ARBA" id="ARBA00023004"/>
    </source>
</evidence>
<dbReference type="Proteomes" id="UP000199622">
    <property type="component" value="Unassembled WGS sequence"/>
</dbReference>
<organism evidence="10 11">
    <name type="scientific">Amycolatopsis tolypomycina</name>
    <dbReference type="NCBI Taxonomy" id="208445"/>
    <lineage>
        <taxon>Bacteria</taxon>
        <taxon>Bacillati</taxon>
        <taxon>Actinomycetota</taxon>
        <taxon>Actinomycetes</taxon>
        <taxon>Pseudonocardiales</taxon>
        <taxon>Pseudonocardiaceae</taxon>
        <taxon>Amycolatopsis</taxon>
    </lineage>
</organism>
<evidence type="ECO:0000256" key="2">
    <source>
        <dbReference type="ARBA" id="ARBA00010617"/>
    </source>
</evidence>
<dbReference type="STRING" id="208445.SAMN04489727_2184"/>
<dbReference type="InterPro" id="IPR036396">
    <property type="entry name" value="Cyt_P450_sf"/>
</dbReference>
<keyword evidence="3 9" id="KW-0349">Heme</keyword>
<dbReference type="EMBL" id="FNSO01000004">
    <property type="protein sequence ID" value="SEB99837.1"/>
    <property type="molecule type" value="Genomic_DNA"/>
</dbReference>
<dbReference type="AlphaFoldDB" id="A0A1H4NX57"/>
<dbReference type="PROSITE" id="PS00086">
    <property type="entry name" value="CYTOCHROME_P450"/>
    <property type="match status" value="1"/>
</dbReference>
<dbReference type="PANTHER" id="PTHR46696:SF6">
    <property type="entry name" value="P450, PUTATIVE (EUROFUNG)-RELATED"/>
    <property type="match status" value="1"/>
</dbReference>
<reference evidence="11" key="1">
    <citation type="submission" date="2016-10" db="EMBL/GenBank/DDBJ databases">
        <authorList>
            <person name="Varghese N."/>
            <person name="Submissions S."/>
        </authorList>
    </citation>
    <scope>NUCLEOTIDE SEQUENCE [LARGE SCALE GENOMIC DNA]</scope>
    <source>
        <strain evidence="11">DSM 44544</strain>
    </source>
</reference>
<dbReference type="Gene3D" id="1.10.630.10">
    <property type="entry name" value="Cytochrome P450"/>
    <property type="match status" value="1"/>
</dbReference>
<protein>
    <submittedName>
        <fullName evidence="10">Cytochrome P450</fullName>
    </submittedName>
</protein>
<keyword evidence="7 9" id="KW-0503">Monooxygenase</keyword>
<evidence type="ECO:0000256" key="8">
    <source>
        <dbReference type="ARBA" id="ARBA00055433"/>
    </source>
</evidence>
<evidence type="ECO:0000256" key="9">
    <source>
        <dbReference type="RuleBase" id="RU000461"/>
    </source>
</evidence>
<gene>
    <name evidence="10" type="ORF">SAMN04489727_2184</name>
</gene>
<evidence type="ECO:0000313" key="11">
    <source>
        <dbReference type="Proteomes" id="UP000199622"/>
    </source>
</evidence>
<name>A0A1H4NX57_9PSEU</name>
<dbReference type="Pfam" id="PF00067">
    <property type="entry name" value="p450"/>
    <property type="match status" value="1"/>
</dbReference>
<dbReference type="InterPro" id="IPR002397">
    <property type="entry name" value="Cyt_P450_B"/>
</dbReference>
<dbReference type="RefSeq" id="WP_244170130.1">
    <property type="nucleotide sequence ID" value="NZ_FNSO01000004.1"/>
</dbReference>
<dbReference type="GO" id="GO:0020037">
    <property type="term" value="F:heme binding"/>
    <property type="evidence" value="ECO:0007669"/>
    <property type="project" value="InterPro"/>
</dbReference>
<keyword evidence="6 9" id="KW-0408">Iron</keyword>
<keyword evidence="4 9" id="KW-0479">Metal-binding</keyword>
<evidence type="ECO:0000256" key="4">
    <source>
        <dbReference type="ARBA" id="ARBA00022723"/>
    </source>
</evidence>
<dbReference type="FunFam" id="1.10.630.10:FF:000018">
    <property type="entry name" value="Cytochrome P450 monooxygenase"/>
    <property type="match status" value="1"/>
</dbReference>
<comment type="function">
    <text evidence="8">Involved in the coupling of aromatic side chains of the heptapeptide of vancomycin.</text>
</comment>
<keyword evidence="5 9" id="KW-0560">Oxidoreductase</keyword>
<dbReference type="PRINTS" id="PR00359">
    <property type="entry name" value="BP450"/>
</dbReference>
<proteinExistence type="inferred from homology"/>
<evidence type="ECO:0000256" key="7">
    <source>
        <dbReference type="ARBA" id="ARBA00023033"/>
    </source>
</evidence>
<keyword evidence="11" id="KW-1185">Reference proteome</keyword>
<dbReference type="SUPFAM" id="SSF48264">
    <property type="entry name" value="Cytochrome P450"/>
    <property type="match status" value="1"/>
</dbReference>
<dbReference type="PRINTS" id="PR00385">
    <property type="entry name" value="P450"/>
</dbReference>
<evidence type="ECO:0000256" key="1">
    <source>
        <dbReference type="ARBA" id="ARBA00004660"/>
    </source>
</evidence>
<dbReference type="GO" id="GO:0005506">
    <property type="term" value="F:iron ion binding"/>
    <property type="evidence" value="ECO:0007669"/>
    <property type="project" value="InterPro"/>
</dbReference>
<sequence length="389" mass="41985">MDIRHPLLPVMRDGLDPHEDLVRLRRERPVAAFSMLGLREAWLVTRHDDVRTVLGDAGTFGNDLSLARDGAPVAGQWQPGGLGFHDSPVHTRRRRLLAPAFRAHVVRGMAPRIEDIVAAQLDRLARAGPPVDLVRALAEPVASGVMSALVGVPRACRRGRGTSRFELSGDLGTSVAAVGRSLDDVRRLVGRQRAGPRAGLLGRLLDEHGDQLDDQELAGLIDGLLTGGLDTTASMIATGCLVLLQDDRLAASVRGGAAPIDRVVDELLRYVCVAQLAFPRFARRDTSLKGQRIAAGDVVLCSLPTASRDPALGAAMDTVDPRRRTTPHLAFGFGVHRCLGAPLARLELRVVFSALLRRFPGLRLAVPAERVGFKRFSVIHGVESLPVTW</sequence>
<evidence type="ECO:0000313" key="10">
    <source>
        <dbReference type="EMBL" id="SEB99837.1"/>
    </source>
</evidence>
<dbReference type="GO" id="GO:0004497">
    <property type="term" value="F:monooxygenase activity"/>
    <property type="evidence" value="ECO:0007669"/>
    <property type="project" value="UniProtKB-KW"/>
</dbReference>
<evidence type="ECO:0000256" key="3">
    <source>
        <dbReference type="ARBA" id="ARBA00022617"/>
    </source>
</evidence>
<comment type="similarity">
    <text evidence="2 9">Belongs to the cytochrome P450 family.</text>
</comment>
<dbReference type="InterPro" id="IPR017972">
    <property type="entry name" value="Cyt_P450_CS"/>
</dbReference>
<dbReference type="InterPro" id="IPR001128">
    <property type="entry name" value="Cyt_P450"/>
</dbReference>
<dbReference type="GO" id="GO:0016705">
    <property type="term" value="F:oxidoreductase activity, acting on paired donors, with incorporation or reduction of molecular oxygen"/>
    <property type="evidence" value="ECO:0007669"/>
    <property type="project" value="InterPro"/>
</dbReference>
<comment type="pathway">
    <text evidence="1">Antibiotic biosynthesis; vancomycin biosynthesis.</text>
</comment>
<dbReference type="PANTHER" id="PTHR46696">
    <property type="entry name" value="P450, PUTATIVE (EUROFUNG)-RELATED"/>
    <property type="match status" value="1"/>
</dbReference>